<evidence type="ECO:0000313" key="11">
    <source>
        <dbReference type="EMBL" id="KAF1828647.1"/>
    </source>
</evidence>
<dbReference type="AlphaFoldDB" id="A0A6A5K276"/>
<accession>A0A6A5K276</accession>
<feature type="transmembrane region" description="Helical" evidence="8">
    <location>
        <begin position="356"/>
        <end position="377"/>
    </location>
</feature>
<dbReference type="PANTHER" id="PTHR32361:SF9">
    <property type="entry name" value="FERRIC REDUCTASE TRANSMEMBRANE COMPONENT 3-RELATED"/>
    <property type="match status" value="1"/>
</dbReference>
<dbReference type="Gene3D" id="3.40.50.80">
    <property type="entry name" value="Nucleotide-binding domain of ferredoxin-NADP reductase (FNR) module"/>
    <property type="match status" value="1"/>
</dbReference>
<gene>
    <name evidence="11" type="ORF">BDW02DRAFT_603242</name>
</gene>
<dbReference type="Proteomes" id="UP000800040">
    <property type="component" value="Unassembled WGS sequence"/>
</dbReference>
<dbReference type="SFLD" id="SFLDS00052">
    <property type="entry name" value="Ferric_Reductase_Domain"/>
    <property type="match status" value="1"/>
</dbReference>
<feature type="transmembrane region" description="Helical" evidence="8">
    <location>
        <begin position="277"/>
        <end position="296"/>
    </location>
</feature>
<keyword evidence="5" id="KW-0406">Ion transport</keyword>
<evidence type="ECO:0000256" key="7">
    <source>
        <dbReference type="SAM" id="MobiDB-lite"/>
    </source>
</evidence>
<evidence type="ECO:0000256" key="8">
    <source>
        <dbReference type="SAM" id="Phobius"/>
    </source>
</evidence>
<keyword evidence="6 8" id="KW-0472">Membrane</keyword>
<dbReference type="CDD" id="cd06186">
    <property type="entry name" value="NOX_Duox_like_FAD_NADP"/>
    <property type="match status" value="1"/>
</dbReference>
<evidence type="ECO:0000256" key="3">
    <source>
        <dbReference type="ARBA" id="ARBA00022692"/>
    </source>
</evidence>
<dbReference type="EMBL" id="ML975516">
    <property type="protein sequence ID" value="KAF1828647.1"/>
    <property type="molecule type" value="Genomic_DNA"/>
</dbReference>
<evidence type="ECO:0000259" key="10">
    <source>
        <dbReference type="Pfam" id="PF01794"/>
    </source>
</evidence>
<sequence length="755" mass="83602">MVQLRVWLVSSLTTLLLCTKSVRADGTGLIGYGKTLYNPPCSFACRSVIRKQTLSCTPSVPSENHGTAHNPVTTPPECFVQDIPFLKTMALCIDVYCALSDKPPANLLEDYWVSHLGTGTLGDYQYVPVMSYQDALAAARKDEDDATASNATTSMSESVPENLVPYRVSSPLAITTGGSDVLNETQLVSPVEWQLQYNYLSDFEVNEKGHSTMTLVVTIVAICLPILLSLLRFIPGIAASHGWSYMKSMLIYPPIFGRNHRKPVAGGIGLPNRGQSLYILLISFLNIILLIAPYSITQPQASYTSRAIQTVGSMGDRAGTMAMGNVVALFLFSSRNNFLLYLTDWSYSTYLLLHRWLGYWAVIQTVIHSAMLWGHYVKAGTYADEILRLYWIWGIVGTVAVCCIIPFSLPQIRHKFYEFFIVSHIALSLLFLIGYYYHIWYVYEYNWGYEIWMFMPAGIWALEHLVRIGRMIFQGSRTAIVTVIPDVDGEYIRIDIEGKALNTGVAYLCFPTLSWRFWETHPFSVSGLSSNVQQEHLHPSETEDANSSPGLDANHEKRPVEHTTTPAAICDASSGRHTSITTFFARTRGGVTKALTTRASGSDSKQVRLRVVIDGPYNHSGQVYSQLAQCGSMLCIAGGVGITACLPLLRQSKTKYTKLFWSSRKSGLVNNLTPTLNAFPSNVKVEILVGQRFNLDSIISQELIDHDGTGSKGLLAIVVSGPPGLADDVRVKVTQLAKSGERTHAYVLIDEAFSW</sequence>
<name>A0A6A5K276_9PLEO</name>
<evidence type="ECO:0000256" key="6">
    <source>
        <dbReference type="ARBA" id="ARBA00023136"/>
    </source>
</evidence>
<feature type="signal peptide" evidence="9">
    <location>
        <begin position="1"/>
        <end position="24"/>
    </location>
</feature>
<feature type="domain" description="Ferric oxidoreductase" evidence="10">
    <location>
        <begin position="318"/>
        <end position="434"/>
    </location>
</feature>
<proteinExistence type="predicted"/>
<dbReference type="InterPro" id="IPR013130">
    <property type="entry name" value="Fe3_Rdtase_TM_dom"/>
</dbReference>
<dbReference type="GO" id="GO:0005886">
    <property type="term" value="C:plasma membrane"/>
    <property type="evidence" value="ECO:0007669"/>
    <property type="project" value="TreeGrafter"/>
</dbReference>
<evidence type="ECO:0000256" key="4">
    <source>
        <dbReference type="ARBA" id="ARBA00022989"/>
    </source>
</evidence>
<dbReference type="InterPro" id="IPR051410">
    <property type="entry name" value="Ferric/Cupric_Reductase"/>
</dbReference>
<protein>
    <recommendedName>
        <fullName evidence="10">Ferric oxidoreductase domain-containing protein</fullName>
    </recommendedName>
</protein>
<feature type="transmembrane region" description="Helical" evidence="8">
    <location>
        <begin position="322"/>
        <end position="344"/>
    </location>
</feature>
<dbReference type="SUPFAM" id="SSF52343">
    <property type="entry name" value="Ferredoxin reductase-like, C-terminal NADP-linked domain"/>
    <property type="match status" value="1"/>
</dbReference>
<feature type="transmembrane region" description="Helical" evidence="8">
    <location>
        <begin position="449"/>
        <end position="466"/>
    </location>
</feature>
<comment type="subcellular location">
    <subcellularLocation>
        <location evidence="1">Membrane</location>
        <topology evidence="1">Multi-pass membrane protein</topology>
    </subcellularLocation>
</comment>
<keyword evidence="2" id="KW-0813">Transport</keyword>
<evidence type="ECO:0000256" key="9">
    <source>
        <dbReference type="SAM" id="SignalP"/>
    </source>
</evidence>
<dbReference type="PANTHER" id="PTHR32361">
    <property type="entry name" value="FERRIC/CUPRIC REDUCTASE TRANSMEMBRANE COMPONENT"/>
    <property type="match status" value="1"/>
</dbReference>
<dbReference type="GO" id="GO:0015677">
    <property type="term" value="P:copper ion import"/>
    <property type="evidence" value="ECO:0007669"/>
    <property type="project" value="TreeGrafter"/>
</dbReference>
<feature type="chain" id="PRO_5025557231" description="Ferric oxidoreductase domain-containing protein" evidence="9">
    <location>
        <begin position="25"/>
        <end position="755"/>
    </location>
</feature>
<dbReference type="OrthoDB" id="167398at2759"/>
<evidence type="ECO:0000256" key="5">
    <source>
        <dbReference type="ARBA" id="ARBA00023065"/>
    </source>
</evidence>
<keyword evidence="12" id="KW-1185">Reference proteome</keyword>
<dbReference type="GO" id="GO:0006879">
    <property type="term" value="P:intracellular iron ion homeostasis"/>
    <property type="evidence" value="ECO:0007669"/>
    <property type="project" value="TreeGrafter"/>
</dbReference>
<dbReference type="InterPro" id="IPR039261">
    <property type="entry name" value="FNR_nucleotide-bd"/>
</dbReference>
<dbReference type="GO" id="GO:0000293">
    <property type="term" value="F:ferric-chelate reductase activity"/>
    <property type="evidence" value="ECO:0007669"/>
    <property type="project" value="TreeGrafter"/>
</dbReference>
<evidence type="ECO:0000256" key="2">
    <source>
        <dbReference type="ARBA" id="ARBA00022448"/>
    </source>
</evidence>
<organism evidence="11 12">
    <name type="scientific">Decorospora gaudefroyi</name>
    <dbReference type="NCBI Taxonomy" id="184978"/>
    <lineage>
        <taxon>Eukaryota</taxon>
        <taxon>Fungi</taxon>
        <taxon>Dikarya</taxon>
        <taxon>Ascomycota</taxon>
        <taxon>Pezizomycotina</taxon>
        <taxon>Dothideomycetes</taxon>
        <taxon>Pleosporomycetidae</taxon>
        <taxon>Pleosporales</taxon>
        <taxon>Pleosporineae</taxon>
        <taxon>Pleosporaceae</taxon>
        <taxon>Decorospora</taxon>
    </lineage>
</organism>
<reference evidence="11" key="1">
    <citation type="submission" date="2020-01" db="EMBL/GenBank/DDBJ databases">
        <authorList>
            <consortium name="DOE Joint Genome Institute"/>
            <person name="Haridas S."/>
            <person name="Albert R."/>
            <person name="Binder M."/>
            <person name="Bloem J."/>
            <person name="Labutti K."/>
            <person name="Salamov A."/>
            <person name="Andreopoulos B."/>
            <person name="Baker S.E."/>
            <person name="Barry K."/>
            <person name="Bills G."/>
            <person name="Bluhm B.H."/>
            <person name="Cannon C."/>
            <person name="Castanera R."/>
            <person name="Culley D.E."/>
            <person name="Daum C."/>
            <person name="Ezra D."/>
            <person name="Gonzalez J.B."/>
            <person name="Henrissat B."/>
            <person name="Kuo A."/>
            <person name="Liang C."/>
            <person name="Lipzen A."/>
            <person name="Lutzoni F."/>
            <person name="Magnuson J."/>
            <person name="Mondo S."/>
            <person name="Nolan M."/>
            <person name="Ohm R."/>
            <person name="Pangilinan J."/>
            <person name="Park H.-J."/>
            <person name="Ramirez L."/>
            <person name="Alfaro M."/>
            <person name="Sun H."/>
            <person name="Tritt A."/>
            <person name="Yoshinaga Y."/>
            <person name="Zwiers L.-H."/>
            <person name="Turgeon B.G."/>
            <person name="Goodwin S.B."/>
            <person name="Spatafora J.W."/>
            <person name="Crous P.W."/>
            <person name="Grigoriev I.V."/>
        </authorList>
    </citation>
    <scope>NUCLEOTIDE SEQUENCE</scope>
    <source>
        <strain evidence="11">P77</strain>
    </source>
</reference>
<evidence type="ECO:0000256" key="1">
    <source>
        <dbReference type="ARBA" id="ARBA00004141"/>
    </source>
</evidence>
<keyword evidence="4 8" id="KW-1133">Transmembrane helix</keyword>
<dbReference type="SFLD" id="SFLDG01168">
    <property type="entry name" value="Ferric_reductase_subgroup_(FRE"/>
    <property type="match status" value="1"/>
</dbReference>
<keyword evidence="3 8" id="KW-0812">Transmembrane</keyword>
<feature type="transmembrane region" description="Helical" evidence="8">
    <location>
        <begin position="389"/>
        <end position="409"/>
    </location>
</feature>
<evidence type="ECO:0000313" key="12">
    <source>
        <dbReference type="Proteomes" id="UP000800040"/>
    </source>
</evidence>
<dbReference type="Pfam" id="PF01794">
    <property type="entry name" value="Ferric_reduct"/>
    <property type="match status" value="1"/>
</dbReference>
<feature type="transmembrane region" description="Helical" evidence="8">
    <location>
        <begin position="215"/>
        <end position="239"/>
    </location>
</feature>
<dbReference type="GO" id="GO:0006826">
    <property type="term" value="P:iron ion transport"/>
    <property type="evidence" value="ECO:0007669"/>
    <property type="project" value="TreeGrafter"/>
</dbReference>
<feature type="transmembrane region" description="Helical" evidence="8">
    <location>
        <begin position="416"/>
        <end position="437"/>
    </location>
</feature>
<feature type="region of interest" description="Disordered" evidence="7">
    <location>
        <begin position="534"/>
        <end position="568"/>
    </location>
</feature>
<keyword evidence="9" id="KW-0732">Signal</keyword>